<name>A0A017HUG0_9RHOB</name>
<protein>
    <submittedName>
        <fullName evidence="1">Uncharacterized protein</fullName>
    </submittedName>
</protein>
<evidence type="ECO:0000313" key="2">
    <source>
        <dbReference type="Proteomes" id="UP000019666"/>
    </source>
</evidence>
<accession>A0A017HUG0</accession>
<comment type="caution">
    <text evidence="1">The sequence shown here is derived from an EMBL/GenBank/DDBJ whole genome shotgun (WGS) entry which is preliminary data.</text>
</comment>
<dbReference type="HOGENOM" id="CLU_3140300_0_0_5"/>
<reference evidence="1 2" key="1">
    <citation type="submission" date="2013-02" db="EMBL/GenBank/DDBJ databases">
        <authorList>
            <person name="Fiebig A."/>
            <person name="Goeker M."/>
            <person name="Klenk H.-P.P."/>
        </authorList>
    </citation>
    <scope>NUCLEOTIDE SEQUENCE [LARGE SCALE GENOMIC DNA]</scope>
    <source>
        <strain evidence="1 2">DSM 19309</strain>
    </source>
</reference>
<dbReference type="AlphaFoldDB" id="A0A017HUG0"/>
<sequence length="49" mass="5336">MTIVYRRERGDDVRLAAEVIRLNSDGLGVHGIAFHGPALQSPAGTQFKD</sequence>
<dbReference type="Proteomes" id="UP000019666">
    <property type="component" value="Unassembled WGS sequence"/>
</dbReference>
<evidence type="ECO:0000313" key="1">
    <source>
        <dbReference type="EMBL" id="EYD78112.1"/>
    </source>
</evidence>
<gene>
    <name evidence="1" type="ORF">Rumeso_00295</name>
</gene>
<keyword evidence="2" id="KW-1185">Reference proteome</keyword>
<dbReference type="EMBL" id="AOSK01000014">
    <property type="protein sequence ID" value="EYD78112.1"/>
    <property type="molecule type" value="Genomic_DNA"/>
</dbReference>
<organism evidence="1 2">
    <name type="scientific">Rubellimicrobium mesophilum DSM 19309</name>
    <dbReference type="NCBI Taxonomy" id="442562"/>
    <lineage>
        <taxon>Bacteria</taxon>
        <taxon>Pseudomonadati</taxon>
        <taxon>Pseudomonadota</taxon>
        <taxon>Alphaproteobacteria</taxon>
        <taxon>Rhodobacterales</taxon>
        <taxon>Roseobacteraceae</taxon>
        <taxon>Rubellimicrobium</taxon>
    </lineage>
</organism>
<proteinExistence type="predicted"/>